<dbReference type="InterPro" id="IPR016024">
    <property type="entry name" value="ARM-type_fold"/>
</dbReference>
<evidence type="ECO:0000313" key="1">
    <source>
        <dbReference type="EMBL" id="CAH1425778.1"/>
    </source>
</evidence>
<protein>
    <recommendedName>
        <fullName evidence="3">Serine/threonine-protein kinase TOR</fullName>
    </recommendedName>
</protein>
<evidence type="ECO:0000313" key="2">
    <source>
        <dbReference type="Proteomes" id="UP001157418"/>
    </source>
</evidence>
<dbReference type="InterPro" id="IPR011989">
    <property type="entry name" value="ARM-like"/>
</dbReference>
<dbReference type="Gene3D" id="1.25.10.10">
    <property type="entry name" value="Leucine-rich Repeat Variant"/>
    <property type="match status" value="1"/>
</dbReference>
<dbReference type="AlphaFoldDB" id="A0AAU9MM65"/>
<reference evidence="1 2" key="1">
    <citation type="submission" date="2022-01" db="EMBL/GenBank/DDBJ databases">
        <authorList>
            <person name="Xiong W."/>
            <person name="Schranz E."/>
        </authorList>
    </citation>
    <scope>NUCLEOTIDE SEQUENCE [LARGE SCALE GENOMIC DNA]</scope>
</reference>
<dbReference type="InterPro" id="IPR043129">
    <property type="entry name" value="ATPase_NBD"/>
</dbReference>
<comment type="caution">
    <text evidence="1">The sequence shown here is derived from an EMBL/GenBank/DDBJ whole genome shotgun (WGS) entry which is preliminary data.</text>
</comment>
<sequence length="383" mass="42473">MCYKEKEWDIEQLVGSGGMPSSHSATLLFSPSYFKLPGKRSGGGEVVPDETLRPQLMTLLPCIFSCVRHSHVAVRLSASRCITSMAKSIKVNIMGSVIENIIPMLGDMASVNARQGAGMIMSLLVQGLGTDLVPYARMLVVPLLRLNACCLEVVESHPEKNNVLELWSFFDFLMPGFLGTARQKYNGSTSGRLPERLEKEVHDLLPPSISNGIRVITSPYGADSAWYGAKLLSNLSTFPNSWLSIIVHLLSTLGESGSLASLQIDLVLFVLTFTLDAYIVTKEWHVVVRVDYIPSRVDLPALGHGKYVELVNPFQWKLSWKPSTVVLDWHLLVEDIVYVFLCCYCGFGNILLLTGPTVCISHEASVRTINLRDFKFFIFLVSN</sequence>
<dbReference type="GO" id="GO:0016887">
    <property type="term" value="F:ATP hydrolysis activity"/>
    <property type="evidence" value="ECO:0007669"/>
    <property type="project" value="InterPro"/>
</dbReference>
<dbReference type="EMBL" id="CAKMRJ010002223">
    <property type="protein sequence ID" value="CAH1425778.1"/>
    <property type="molecule type" value="Genomic_DNA"/>
</dbReference>
<dbReference type="InterPro" id="IPR044972">
    <property type="entry name" value="Mot1"/>
</dbReference>
<dbReference type="GO" id="GO:0017025">
    <property type="term" value="F:TBP-class protein binding"/>
    <property type="evidence" value="ECO:0007669"/>
    <property type="project" value="InterPro"/>
</dbReference>
<accession>A0AAU9MM65</accession>
<keyword evidence="2" id="KW-1185">Reference proteome</keyword>
<organism evidence="1 2">
    <name type="scientific">Lactuca virosa</name>
    <dbReference type="NCBI Taxonomy" id="75947"/>
    <lineage>
        <taxon>Eukaryota</taxon>
        <taxon>Viridiplantae</taxon>
        <taxon>Streptophyta</taxon>
        <taxon>Embryophyta</taxon>
        <taxon>Tracheophyta</taxon>
        <taxon>Spermatophyta</taxon>
        <taxon>Magnoliopsida</taxon>
        <taxon>eudicotyledons</taxon>
        <taxon>Gunneridae</taxon>
        <taxon>Pentapetalae</taxon>
        <taxon>asterids</taxon>
        <taxon>campanulids</taxon>
        <taxon>Asterales</taxon>
        <taxon>Asteraceae</taxon>
        <taxon>Cichorioideae</taxon>
        <taxon>Cichorieae</taxon>
        <taxon>Lactucinae</taxon>
        <taxon>Lactuca</taxon>
    </lineage>
</organism>
<name>A0AAU9MM65_9ASTR</name>
<dbReference type="PANTHER" id="PTHR36498:SF1">
    <property type="entry name" value="TATA-BINDING PROTEIN-ASSOCIATED FACTOR 172"/>
    <property type="match status" value="1"/>
</dbReference>
<dbReference type="SUPFAM" id="SSF53067">
    <property type="entry name" value="Actin-like ATPase domain"/>
    <property type="match status" value="1"/>
</dbReference>
<evidence type="ECO:0008006" key="3">
    <source>
        <dbReference type="Google" id="ProtNLM"/>
    </source>
</evidence>
<dbReference type="PANTHER" id="PTHR36498">
    <property type="entry name" value="TATA-BINDING PROTEIN-ASSOCIATED FACTOR 172"/>
    <property type="match status" value="1"/>
</dbReference>
<proteinExistence type="predicted"/>
<dbReference type="Proteomes" id="UP001157418">
    <property type="component" value="Unassembled WGS sequence"/>
</dbReference>
<dbReference type="GO" id="GO:0003677">
    <property type="term" value="F:DNA binding"/>
    <property type="evidence" value="ECO:0007669"/>
    <property type="project" value="InterPro"/>
</dbReference>
<dbReference type="SUPFAM" id="SSF48371">
    <property type="entry name" value="ARM repeat"/>
    <property type="match status" value="1"/>
</dbReference>
<dbReference type="Gene3D" id="3.30.420.40">
    <property type="match status" value="2"/>
</dbReference>
<gene>
    <name evidence="1" type="ORF">LVIROSA_LOCUS12897</name>
</gene>